<feature type="compositionally biased region" description="Low complexity" evidence="1">
    <location>
        <begin position="439"/>
        <end position="454"/>
    </location>
</feature>
<dbReference type="OrthoDB" id="6078042at2759"/>
<evidence type="ECO:0008006" key="3">
    <source>
        <dbReference type="Google" id="ProtNLM"/>
    </source>
</evidence>
<dbReference type="EnsemblMetazoa" id="Aqu2.1.08235_001">
    <property type="protein sequence ID" value="Aqu2.1.08235_001"/>
    <property type="gene ID" value="Aqu2.1.08235"/>
</dbReference>
<protein>
    <recommendedName>
        <fullName evidence="3">Death domain-containing protein</fullName>
    </recommendedName>
</protein>
<feature type="compositionally biased region" description="Polar residues" evidence="1">
    <location>
        <begin position="371"/>
        <end position="381"/>
    </location>
</feature>
<accession>A0A1X7T1A9</accession>
<organism evidence="2">
    <name type="scientific">Amphimedon queenslandica</name>
    <name type="common">Sponge</name>
    <dbReference type="NCBI Taxonomy" id="400682"/>
    <lineage>
        <taxon>Eukaryota</taxon>
        <taxon>Metazoa</taxon>
        <taxon>Porifera</taxon>
        <taxon>Demospongiae</taxon>
        <taxon>Heteroscleromorpha</taxon>
        <taxon>Haplosclerida</taxon>
        <taxon>Niphatidae</taxon>
        <taxon>Amphimedon</taxon>
    </lineage>
</organism>
<proteinExistence type="predicted"/>
<evidence type="ECO:0000313" key="2">
    <source>
        <dbReference type="EnsemblMetazoa" id="Aqu2.1.08235_001"/>
    </source>
</evidence>
<feature type="compositionally biased region" description="Low complexity" evidence="1">
    <location>
        <begin position="316"/>
        <end position="336"/>
    </location>
</feature>
<reference evidence="2" key="1">
    <citation type="submission" date="2017-05" db="UniProtKB">
        <authorList>
            <consortium name="EnsemblMetazoa"/>
        </authorList>
    </citation>
    <scope>IDENTIFICATION</scope>
</reference>
<feature type="compositionally biased region" description="Low complexity" evidence="1">
    <location>
        <begin position="299"/>
        <end position="308"/>
    </location>
</feature>
<sequence>MNDLLRLFKDYDVHSKIIGTALDVKVNDLLPLPQYTSDNLILVFRRWIDSNKGVTWRKVLQICEDYPDKLVKAKADVERFLSSNRAYHKYNLHLRDGAEAEEFDKKKNWLKEGELELKVTDTVHGAGADGSQHLLLNEPQSQELTDSTQETESTVATVTVTDEMDTEKIKKWLKEGEVKLEITRINMHGAPGAGKTCSQHLLLNEPPPALAAPPNWTWGQVLRKVLEYFFKYHRTASTDSTPIACPAVKATRISVDDKNKKWERVDERELLNQLASAQEDETPMSEELHESLEEPPTNEPTENGPAENRPADNGSAENGSAENGPANNGPADNGSAENGPAENRPAENESAKSGPAEDGSAESGPAENRSAENGSAENGSAKNGPAENESAKNGPAENGSAENRPVKNESAKSGPAEDGSAESGPAENRSAENRSAENGSAKNGSAESESAESGPAKNESAETNYEEIFEKILLAVNKSSKLSKNWVYFIDSGGQPAYRELLPLFTRAAALNIITIDLTKGLDEKCEFQYRINQHTSPIDAKLQYSNRAPKLC</sequence>
<dbReference type="eggNOG" id="ENOG502RTBF">
    <property type="taxonomic scope" value="Eukaryota"/>
</dbReference>
<dbReference type="AlphaFoldDB" id="A0A1X7T1A9"/>
<name>A0A1X7T1A9_AMPQE</name>
<dbReference type="InterPro" id="IPR027417">
    <property type="entry name" value="P-loop_NTPase"/>
</dbReference>
<dbReference type="SUPFAM" id="SSF52540">
    <property type="entry name" value="P-loop containing nucleoside triphosphate hydrolases"/>
    <property type="match status" value="1"/>
</dbReference>
<dbReference type="InParanoid" id="A0A1X7T1A9"/>
<feature type="region of interest" description="Disordered" evidence="1">
    <location>
        <begin position="274"/>
        <end position="462"/>
    </location>
</feature>
<evidence type="ECO:0000256" key="1">
    <source>
        <dbReference type="SAM" id="MobiDB-lite"/>
    </source>
</evidence>